<keyword evidence="3 7" id="KW-0479">Metal-binding</keyword>
<dbReference type="AlphaFoldDB" id="A0A1H2PJN4"/>
<organism evidence="8 9">
    <name type="scientific">Chitinasiproducens palmae</name>
    <dbReference type="NCBI Taxonomy" id="1770053"/>
    <lineage>
        <taxon>Bacteria</taxon>
        <taxon>Pseudomonadati</taxon>
        <taxon>Pseudomonadota</taxon>
        <taxon>Betaproteobacteria</taxon>
        <taxon>Burkholderiales</taxon>
        <taxon>Burkholderiaceae</taxon>
        <taxon>Chitinasiproducens</taxon>
    </lineage>
</organism>
<feature type="binding site" evidence="7">
    <location>
        <position position="136"/>
    </location>
    <ligand>
        <name>[2Fe-2S] cluster</name>
        <dbReference type="ChEBI" id="CHEBI:190135"/>
    </ligand>
</feature>
<accession>A0A1H2PJN4</accession>
<evidence type="ECO:0000256" key="7">
    <source>
        <dbReference type="PIRSR" id="PIRSR000216-1"/>
    </source>
</evidence>
<dbReference type="InterPro" id="IPR036249">
    <property type="entry name" value="Thioredoxin-like_sf"/>
</dbReference>
<dbReference type="InterPro" id="IPR002023">
    <property type="entry name" value="NuoE-like"/>
</dbReference>
<dbReference type="STRING" id="1770053.SAMN05216551_10196"/>
<dbReference type="GO" id="GO:0016491">
    <property type="term" value="F:oxidoreductase activity"/>
    <property type="evidence" value="ECO:0007669"/>
    <property type="project" value="InterPro"/>
</dbReference>
<dbReference type="PANTHER" id="PTHR43342:SF2">
    <property type="entry name" value="POTENTIAL NAD-REDUCING HYDROGENASE SUBUNIT"/>
    <property type="match status" value="1"/>
</dbReference>
<feature type="binding site" evidence="7">
    <location>
        <position position="79"/>
    </location>
    <ligand>
        <name>[2Fe-2S] cluster</name>
        <dbReference type="ChEBI" id="CHEBI:190135"/>
    </ligand>
</feature>
<comment type="cofactor">
    <cofactor evidence="6">
        <name>[2Fe-2S] cluster</name>
        <dbReference type="ChEBI" id="CHEBI:190135"/>
    </cofactor>
</comment>
<gene>
    <name evidence="8" type="ORF">SAMN05216551_10196</name>
</gene>
<proteinExistence type="inferred from homology"/>
<dbReference type="EMBL" id="FNLO01000001">
    <property type="protein sequence ID" value="SDV46121.1"/>
    <property type="molecule type" value="Genomic_DNA"/>
</dbReference>
<evidence type="ECO:0000313" key="8">
    <source>
        <dbReference type="EMBL" id="SDV46121.1"/>
    </source>
</evidence>
<dbReference type="Gene3D" id="3.40.30.10">
    <property type="entry name" value="Glutaredoxin"/>
    <property type="match status" value="1"/>
</dbReference>
<dbReference type="InterPro" id="IPR028431">
    <property type="entry name" value="NADP_DH_HndA-like"/>
</dbReference>
<dbReference type="InterPro" id="IPR041921">
    <property type="entry name" value="NuoE_N"/>
</dbReference>
<comment type="similarity">
    <text evidence="1">Belongs to the complex I 24 kDa subunit family.</text>
</comment>
<evidence type="ECO:0000256" key="5">
    <source>
        <dbReference type="ARBA" id="ARBA00023014"/>
    </source>
</evidence>
<keyword evidence="2 7" id="KW-0001">2Fe-2S</keyword>
<feature type="binding site" evidence="7">
    <location>
        <position position="132"/>
    </location>
    <ligand>
        <name>[2Fe-2S] cluster</name>
        <dbReference type="ChEBI" id="CHEBI:190135"/>
    </ligand>
</feature>
<dbReference type="Pfam" id="PF01257">
    <property type="entry name" value="2Fe-2S_thioredx"/>
    <property type="match status" value="1"/>
</dbReference>
<evidence type="ECO:0000313" key="9">
    <source>
        <dbReference type="Proteomes" id="UP000243719"/>
    </source>
</evidence>
<evidence type="ECO:0000256" key="2">
    <source>
        <dbReference type="ARBA" id="ARBA00022714"/>
    </source>
</evidence>
<dbReference type="PANTHER" id="PTHR43342">
    <property type="entry name" value="NADH-QUINONE OXIDOREDUCTASE, E SUBUNIT"/>
    <property type="match status" value="1"/>
</dbReference>
<evidence type="ECO:0000256" key="3">
    <source>
        <dbReference type="ARBA" id="ARBA00022723"/>
    </source>
</evidence>
<dbReference type="RefSeq" id="WP_091903502.1">
    <property type="nucleotide sequence ID" value="NZ_FNLO01000001.1"/>
</dbReference>
<keyword evidence="5 7" id="KW-0411">Iron-sulfur</keyword>
<dbReference type="SUPFAM" id="SSF52833">
    <property type="entry name" value="Thioredoxin-like"/>
    <property type="match status" value="1"/>
</dbReference>
<dbReference type="Gene3D" id="1.10.10.1590">
    <property type="entry name" value="NADH-quinone oxidoreductase subunit E"/>
    <property type="match status" value="1"/>
</dbReference>
<evidence type="ECO:0000256" key="6">
    <source>
        <dbReference type="ARBA" id="ARBA00034078"/>
    </source>
</evidence>
<comment type="cofactor">
    <cofactor evidence="7">
        <name>[2Fe-2S] cluster</name>
        <dbReference type="ChEBI" id="CHEBI:190135"/>
    </cofactor>
    <text evidence="7">Binds 1 [2Fe-2S] cluster.</text>
</comment>
<dbReference type="OrthoDB" id="9807941at2"/>
<evidence type="ECO:0000256" key="4">
    <source>
        <dbReference type="ARBA" id="ARBA00023004"/>
    </source>
</evidence>
<protein>
    <submittedName>
        <fullName evidence="8">Formate dehydrogenase gamma subunit</fullName>
    </submittedName>
</protein>
<reference evidence="9" key="1">
    <citation type="submission" date="2016-09" db="EMBL/GenBank/DDBJ databases">
        <authorList>
            <person name="Varghese N."/>
            <person name="Submissions S."/>
        </authorList>
    </citation>
    <scope>NUCLEOTIDE SEQUENCE [LARGE SCALE GENOMIC DNA]</scope>
    <source>
        <strain evidence="9">JS23</strain>
    </source>
</reference>
<name>A0A1H2PJN4_9BURK</name>
<keyword evidence="9" id="KW-1185">Reference proteome</keyword>
<dbReference type="Proteomes" id="UP000243719">
    <property type="component" value="Unassembled WGS sequence"/>
</dbReference>
<sequence>MRRDPTPAYDAVVAGHVRPGRSLLAVLHAVQDDFGYVPDATLASIARAMHLSRAEVYGVLTYYHHFRCQPPARLTIALCRAESCRSMGGEALVAHAEAVTGCKIDAHLHEAVGEAVGEGAEHGDVALESVYCLGQCGQSPAATIDGKVRARLDTARFDRLLAAARAVQAGERDGLRTTSEGEQA</sequence>
<keyword evidence="4 7" id="KW-0408">Iron</keyword>
<dbReference type="GO" id="GO:0051537">
    <property type="term" value="F:2 iron, 2 sulfur cluster binding"/>
    <property type="evidence" value="ECO:0007669"/>
    <property type="project" value="UniProtKB-KW"/>
</dbReference>
<evidence type="ECO:0000256" key="1">
    <source>
        <dbReference type="ARBA" id="ARBA00010643"/>
    </source>
</evidence>
<dbReference type="GO" id="GO:0046872">
    <property type="term" value="F:metal ion binding"/>
    <property type="evidence" value="ECO:0007669"/>
    <property type="project" value="UniProtKB-KW"/>
</dbReference>
<feature type="binding site" evidence="7">
    <location>
        <position position="84"/>
    </location>
    <ligand>
        <name>[2Fe-2S] cluster</name>
        <dbReference type="ChEBI" id="CHEBI:190135"/>
    </ligand>
</feature>
<dbReference type="PIRSF" id="PIRSF000216">
    <property type="entry name" value="NADH_DH_24kDa"/>
    <property type="match status" value="1"/>
</dbReference>